<name>A0A4C2A199_EUMVA</name>
<dbReference type="STRING" id="151549.A0A4C2A199"/>
<protein>
    <submittedName>
        <fullName evidence="2">Uncharacterized protein</fullName>
    </submittedName>
</protein>
<feature type="compositionally biased region" description="Basic and acidic residues" evidence="1">
    <location>
        <begin position="149"/>
        <end position="158"/>
    </location>
</feature>
<gene>
    <name evidence="2" type="ORF">EVAR_16286_1</name>
</gene>
<feature type="region of interest" description="Disordered" evidence="1">
    <location>
        <begin position="65"/>
        <end position="91"/>
    </location>
</feature>
<accession>A0A4C2A199</accession>
<organism evidence="2 3">
    <name type="scientific">Eumeta variegata</name>
    <name type="common">Bagworm moth</name>
    <name type="synonym">Eumeta japonica</name>
    <dbReference type="NCBI Taxonomy" id="151549"/>
    <lineage>
        <taxon>Eukaryota</taxon>
        <taxon>Metazoa</taxon>
        <taxon>Ecdysozoa</taxon>
        <taxon>Arthropoda</taxon>
        <taxon>Hexapoda</taxon>
        <taxon>Insecta</taxon>
        <taxon>Pterygota</taxon>
        <taxon>Neoptera</taxon>
        <taxon>Endopterygota</taxon>
        <taxon>Lepidoptera</taxon>
        <taxon>Glossata</taxon>
        <taxon>Ditrysia</taxon>
        <taxon>Tineoidea</taxon>
        <taxon>Psychidae</taxon>
        <taxon>Oiketicinae</taxon>
        <taxon>Eumeta</taxon>
    </lineage>
</organism>
<dbReference type="AlphaFoldDB" id="A0A4C2A199"/>
<evidence type="ECO:0000313" key="3">
    <source>
        <dbReference type="Proteomes" id="UP000299102"/>
    </source>
</evidence>
<dbReference type="EMBL" id="BGZK01002415">
    <property type="protein sequence ID" value="GBP93768.1"/>
    <property type="molecule type" value="Genomic_DNA"/>
</dbReference>
<reference evidence="2 3" key="1">
    <citation type="journal article" date="2019" name="Commun. Biol.">
        <title>The bagworm genome reveals a unique fibroin gene that provides high tensile strength.</title>
        <authorList>
            <person name="Kono N."/>
            <person name="Nakamura H."/>
            <person name="Ohtoshi R."/>
            <person name="Tomita M."/>
            <person name="Numata K."/>
            <person name="Arakawa K."/>
        </authorList>
    </citation>
    <scope>NUCLEOTIDE SEQUENCE [LARGE SCALE GENOMIC DNA]</scope>
</reference>
<comment type="caution">
    <text evidence="2">The sequence shown here is derived from an EMBL/GenBank/DDBJ whole genome shotgun (WGS) entry which is preliminary data.</text>
</comment>
<dbReference type="Proteomes" id="UP000299102">
    <property type="component" value="Unassembled WGS sequence"/>
</dbReference>
<evidence type="ECO:0000256" key="1">
    <source>
        <dbReference type="SAM" id="MobiDB-lite"/>
    </source>
</evidence>
<dbReference type="OrthoDB" id="8191755at2759"/>
<sequence length="167" mass="18865">MKLFLARHPNLSSRQPESLSRARIQGFTAENVKSFFDILKPELKKIKFNPNKILNVDETGITTVQHKGFSSSRPRTPTESPRLSNSSSPFIVPADIRPIPVVEPPSKSTRRDRFRHRPVPSRAMHGALVIVGENILPVPIRSAHVRPRCQTDARRQQNGDDTGYNRV</sequence>
<feature type="compositionally biased region" description="Low complexity" evidence="1">
    <location>
        <begin position="70"/>
        <end position="84"/>
    </location>
</feature>
<feature type="region of interest" description="Disordered" evidence="1">
    <location>
        <begin position="146"/>
        <end position="167"/>
    </location>
</feature>
<evidence type="ECO:0000313" key="2">
    <source>
        <dbReference type="EMBL" id="GBP93768.1"/>
    </source>
</evidence>
<proteinExistence type="predicted"/>
<keyword evidence="3" id="KW-1185">Reference proteome</keyword>